<feature type="region of interest" description="Disordered" evidence="5">
    <location>
        <begin position="455"/>
        <end position="480"/>
    </location>
</feature>
<comment type="caution">
    <text evidence="7">The sequence shown here is derived from an EMBL/GenBank/DDBJ whole genome shotgun (WGS) entry which is preliminary data.</text>
</comment>
<dbReference type="SUPFAM" id="SSF56112">
    <property type="entry name" value="Protein kinase-like (PK-like)"/>
    <property type="match status" value="1"/>
</dbReference>
<feature type="region of interest" description="Disordered" evidence="5">
    <location>
        <begin position="373"/>
        <end position="442"/>
    </location>
</feature>
<evidence type="ECO:0000256" key="3">
    <source>
        <dbReference type="PROSITE-ProRule" id="PRU10141"/>
    </source>
</evidence>
<dbReference type="PROSITE" id="PS00107">
    <property type="entry name" value="PROTEIN_KINASE_ATP"/>
    <property type="match status" value="1"/>
</dbReference>
<gene>
    <name evidence="7" type="ORF">MVEN_02263400</name>
</gene>
<organism evidence="7 8">
    <name type="scientific">Mycena venus</name>
    <dbReference type="NCBI Taxonomy" id="2733690"/>
    <lineage>
        <taxon>Eukaryota</taxon>
        <taxon>Fungi</taxon>
        <taxon>Dikarya</taxon>
        <taxon>Basidiomycota</taxon>
        <taxon>Agaricomycotina</taxon>
        <taxon>Agaricomycetes</taxon>
        <taxon>Agaricomycetidae</taxon>
        <taxon>Agaricales</taxon>
        <taxon>Marasmiineae</taxon>
        <taxon>Mycenaceae</taxon>
        <taxon>Mycena</taxon>
    </lineage>
</organism>
<dbReference type="PANTHER" id="PTHR24348">
    <property type="entry name" value="SERINE/THREONINE-PROTEIN KINASE UNC-51-RELATED"/>
    <property type="match status" value="1"/>
</dbReference>
<dbReference type="Pfam" id="PF00069">
    <property type="entry name" value="Pkinase"/>
    <property type="match status" value="1"/>
</dbReference>
<dbReference type="GO" id="GO:0005737">
    <property type="term" value="C:cytoplasm"/>
    <property type="evidence" value="ECO:0007669"/>
    <property type="project" value="TreeGrafter"/>
</dbReference>
<dbReference type="InterPro" id="IPR011009">
    <property type="entry name" value="Kinase-like_dom_sf"/>
</dbReference>
<evidence type="ECO:0000256" key="1">
    <source>
        <dbReference type="ARBA" id="ARBA00022741"/>
    </source>
</evidence>
<evidence type="ECO:0000256" key="5">
    <source>
        <dbReference type="SAM" id="MobiDB-lite"/>
    </source>
</evidence>
<dbReference type="InterPro" id="IPR000719">
    <property type="entry name" value="Prot_kinase_dom"/>
</dbReference>
<sequence>MRQSGTLRNLTGRIVDDGRLELVNIIGAGAYGKLYKARDTTSPSSSPTFYAVKCLRRPALSSKDAKFQDRERALHRRVSCHPNIVTLHRHFVDPEHVYLVMDLCIGGDMYGAILDGVYYRQTALIKRTFASLVDAVRFCHSRNVFHRDLKPENVLVSYDGRNALIADFGLSTESRISRDVDCGSGSYMCPGMSHSSSAHRHRRSPILSRTESFGAASSQYCPQHSDTWALCIILINLVTAMNPWQTAQPTDVRWRSFTADPAGYLREILPISRPLNELLSRCFRIDPARRPTLTQLRHEILSMPELFMSDDDLGKASPGVRRAAGCAVTEEGAGEAACAYDPSDFSFDTPSGGSSGSGYSSLDAHIGRPVNFPATPVGLAPPASSPSPAAGGSRSNSGLLTVPALTPASRSRSRSRSRSIPSESRVPDLSNGASSEAESAGPLTPQAHLVHLPAAAASSSGQQDHIDIGAQASPNKGKGKFRRFVRRLRVWRKL</sequence>
<dbReference type="InterPro" id="IPR045269">
    <property type="entry name" value="Atg1-like"/>
</dbReference>
<accession>A0A8H7CF92</accession>
<keyword evidence="4" id="KW-0808">Transferase</keyword>
<dbReference type="InterPro" id="IPR008271">
    <property type="entry name" value="Ser/Thr_kinase_AS"/>
</dbReference>
<dbReference type="Proteomes" id="UP000620124">
    <property type="component" value="Unassembled WGS sequence"/>
</dbReference>
<feature type="binding site" evidence="3">
    <location>
        <position position="53"/>
    </location>
    <ligand>
        <name>ATP</name>
        <dbReference type="ChEBI" id="CHEBI:30616"/>
    </ligand>
</feature>
<dbReference type="GO" id="GO:0005524">
    <property type="term" value="F:ATP binding"/>
    <property type="evidence" value="ECO:0007669"/>
    <property type="project" value="UniProtKB-UniRule"/>
</dbReference>
<dbReference type="GO" id="GO:0004674">
    <property type="term" value="F:protein serine/threonine kinase activity"/>
    <property type="evidence" value="ECO:0007669"/>
    <property type="project" value="UniProtKB-KW"/>
</dbReference>
<evidence type="ECO:0000313" key="7">
    <source>
        <dbReference type="EMBL" id="KAF7335125.1"/>
    </source>
</evidence>
<dbReference type="InterPro" id="IPR017441">
    <property type="entry name" value="Protein_kinase_ATP_BS"/>
</dbReference>
<keyword evidence="4" id="KW-0723">Serine/threonine-protein kinase</keyword>
<name>A0A8H7CF92_9AGAR</name>
<dbReference type="AlphaFoldDB" id="A0A8H7CF92"/>
<feature type="domain" description="Protein kinase" evidence="6">
    <location>
        <begin position="20"/>
        <end position="301"/>
    </location>
</feature>
<dbReference type="Gene3D" id="3.30.200.20">
    <property type="entry name" value="Phosphorylase Kinase, domain 1"/>
    <property type="match status" value="1"/>
</dbReference>
<evidence type="ECO:0000313" key="8">
    <source>
        <dbReference type="Proteomes" id="UP000620124"/>
    </source>
</evidence>
<dbReference type="EMBL" id="JACAZI010000025">
    <property type="protein sequence ID" value="KAF7335125.1"/>
    <property type="molecule type" value="Genomic_DNA"/>
</dbReference>
<dbReference type="OrthoDB" id="541276at2759"/>
<dbReference type="PROSITE" id="PS50011">
    <property type="entry name" value="PROTEIN_KINASE_DOM"/>
    <property type="match status" value="1"/>
</dbReference>
<keyword evidence="8" id="KW-1185">Reference proteome</keyword>
<evidence type="ECO:0000256" key="2">
    <source>
        <dbReference type="ARBA" id="ARBA00022840"/>
    </source>
</evidence>
<evidence type="ECO:0000259" key="6">
    <source>
        <dbReference type="PROSITE" id="PS50011"/>
    </source>
</evidence>
<comment type="similarity">
    <text evidence="4">Belongs to the protein kinase superfamily.</text>
</comment>
<keyword evidence="2 3" id="KW-0067">ATP-binding</keyword>
<feature type="compositionally biased region" description="Low complexity" evidence="5">
    <location>
        <begin position="432"/>
        <end position="441"/>
    </location>
</feature>
<evidence type="ECO:0000256" key="4">
    <source>
        <dbReference type="RuleBase" id="RU000304"/>
    </source>
</evidence>
<dbReference type="PROSITE" id="PS00108">
    <property type="entry name" value="PROTEIN_KINASE_ST"/>
    <property type="match status" value="1"/>
</dbReference>
<feature type="compositionally biased region" description="Low complexity" evidence="5">
    <location>
        <begin position="378"/>
        <end position="398"/>
    </location>
</feature>
<dbReference type="SMART" id="SM00220">
    <property type="entry name" value="S_TKc"/>
    <property type="match status" value="1"/>
</dbReference>
<dbReference type="Gene3D" id="1.10.510.10">
    <property type="entry name" value="Transferase(Phosphotransferase) domain 1"/>
    <property type="match status" value="1"/>
</dbReference>
<dbReference type="GO" id="GO:0010506">
    <property type="term" value="P:regulation of autophagy"/>
    <property type="evidence" value="ECO:0007669"/>
    <property type="project" value="InterPro"/>
</dbReference>
<proteinExistence type="inferred from homology"/>
<reference evidence="7" key="1">
    <citation type="submission" date="2020-05" db="EMBL/GenBank/DDBJ databases">
        <title>Mycena genomes resolve the evolution of fungal bioluminescence.</title>
        <authorList>
            <person name="Tsai I.J."/>
        </authorList>
    </citation>
    <scope>NUCLEOTIDE SEQUENCE</scope>
    <source>
        <strain evidence="7">CCC161011</strain>
    </source>
</reference>
<keyword evidence="1 3" id="KW-0547">Nucleotide-binding</keyword>
<protein>
    <submittedName>
        <fullName evidence="7">Negative regulator of sexual conjugation and meiosis</fullName>
    </submittedName>
</protein>
<keyword evidence="4" id="KW-0418">Kinase</keyword>